<proteinExistence type="predicted"/>
<evidence type="ECO:0000256" key="1">
    <source>
        <dbReference type="SAM" id="Phobius"/>
    </source>
</evidence>
<evidence type="ECO:0000313" key="3">
    <source>
        <dbReference type="Proteomes" id="UP000663870"/>
    </source>
</evidence>
<name>A0A815H521_9BILA</name>
<dbReference type="AlphaFoldDB" id="A0A815H521"/>
<keyword evidence="3" id="KW-1185">Reference proteome</keyword>
<keyword evidence="1" id="KW-0812">Transmembrane</keyword>
<feature type="transmembrane region" description="Helical" evidence="1">
    <location>
        <begin position="92"/>
        <end position="109"/>
    </location>
</feature>
<keyword evidence="1" id="KW-0472">Membrane</keyword>
<organism evidence="2 3">
    <name type="scientific">Rotaria sordida</name>
    <dbReference type="NCBI Taxonomy" id="392033"/>
    <lineage>
        <taxon>Eukaryota</taxon>
        <taxon>Metazoa</taxon>
        <taxon>Spiralia</taxon>
        <taxon>Gnathifera</taxon>
        <taxon>Rotifera</taxon>
        <taxon>Eurotatoria</taxon>
        <taxon>Bdelloidea</taxon>
        <taxon>Philodinida</taxon>
        <taxon>Philodinidae</taxon>
        <taxon>Rotaria</taxon>
    </lineage>
</organism>
<feature type="transmembrane region" description="Helical" evidence="1">
    <location>
        <begin position="115"/>
        <end position="135"/>
    </location>
</feature>
<reference evidence="2" key="1">
    <citation type="submission" date="2021-02" db="EMBL/GenBank/DDBJ databases">
        <authorList>
            <person name="Nowell W R."/>
        </authorList>
    </citation>
    <scope>NUCLEOTIDE SEQUENCE</scope>
</reference>
<dbReference type="Proteomes" id="UP000663870">
    <property type="component" value="Unassembled WGS sequence"/>
</dbReference>
<feature type="transmembrane region" description="Helical" evidence="1">
    <location>
        <begin position="66"/>
        <end position="85"/>
    </location>
</feature>
<evidence type="ECO:0000313" key="2">
    <source>
        <dbReference type="EMBL" id="CAF1349558.1"/>
    </source>
</evidence>
<dbReference type="EMBL" id="CAJNOL010001388">
    <property type="protein sequence ID" value="CAF1349558.1"/>
    <property type="molecule type" value="Genomic_DNA"/>
</dbReference>
<comment type="caution">
    <text evidence="2">The sequence shown here is derived from an EMBL/GenBank/DDBJ whole genome shotgun (WGS) entry which is preliminary data.</text>
</comment>
<accession>A0A815H521</accession>
<keyword evidence="1" id="KW-1133">Transmembrane helix</keyword>
<protein>
    <submittedName>
        <fullName evidence="2">Uncharacterized protein</fullName>
    </submittedName>
</protein>
<sequence length="261" mass="30366">MDALRISTAVIETRTYITRFFGNFFASLLFIQKELRQISTGLLFLLPHITNIIHLLSLIFEFIDSLFVIQIFSIRYISMSIYFMVTKYNTEGFCTFNFNGTFLILAVYVMPPIYFTFICVIPTGIVIACGCRMVYNIGQSRKRVAQQIITQNQTLATIAVPISKTTSTINNDRRQNITTDLTQLPFNIYAVYYGYETTKNNLSYSLTRSLLLIWSSVYFDISLYLFCCASQQFQKQFLTKIKTNHILRRSSQRRIPLTRYN</sequence>
<gene>
    <name evidence="2" type="ORF">JXQ802_LOCUS32016</name>
</gene>
<feature type="transmembrane region" description="Helical" evidence="1">
    <location>
        <begin position="42"/>
        <end position="60"/>
    </location>
</feature>